<comment type="caution">
    <text evidence="5">The sequence shown here is derived from an EMBL/GenBank/DDBJ whole genome shotgun (WGS) entry which is preliminary data.</text>
</comment>
<name>A0AAD5U4P3_9FUNG</name>
<dbReference type="InterPro" id="IPR043596">
    <property type="entry name" value="CFAP53/TCHP"/>
</dbReference>
<evidence type="ECO:0000256" key="4">
    <source>
        <dbReference type="SAM" id="Coils"/>
    </source>
</evidence>
<evidence type="ECO:0000313" key="6">
    <source>
        <dbReference type="Proteomes" id="UP001211065"/>
    </source>
</evidence>
<evidence type="ECO:0000313" key="5">
    <source>
        <dbReference type="EMBL" id="KAJ3222558.1"/>
    </source>
</evidence>
<sequence length="408" mass="48345">MKIKYNNLIEQRRKDDEKRGKIIETTNYYKISDNKSKFEVDTTNAIKRNHIRRRFRELKAEEEGKLIERRLKLRELLQRDEEQYRKELIVKEETKEERIERMRSRMVELKEKREAERKAVVEEQLLRKWRSECNELKQVESRLNEKRVAAARDIQLQEQELKKKLALEVRHLRKSHNELKPILSEQDLIKMRNGKTLQDLKTEQENFQLEENLDNCAATDTKTLFKLKIDHEKNNNINSTSIKTPPASPKVETFSSPTEFNYNGGLFDNEFVNLLDHNLLDFNFDQVLVDPNIKVNTSSYVRSLYPSPPIVSLQDFPKEKNIFDFEFTKNSTNNQQVYPFATKIPAATIINNNFEENKFAFDDNEFLNLGEFFPTSDVQFNELIVSDYYPPTPSWDTFLPSITNNDGF</sequence>
<evidence type="ECO:0000256" key="2">
    <source>
        <dbReference type="ARBA" id="ARBA00023069"/>
    </source>
</evidence>
<dbReference type="EMBL" id="JADGJW010000170">
    <property type="protein sequence ID" value="KAJ3222558.1"/>
    <property type="molecule type" value="Genomic_DNA"/>
</dbReference>
<dbReference type="AlphaFoldDB" id="A0AAD5U4P3"/>
<evidence type="ECO:0000256" key="3">
    <source>
        <dbReference type="ARBA" id="ARBA00023273"/>
    </source>
</evidence>
<dbReference type="PANTHER" id="PTHR31183:SF1">
    <property type="entry name" value="CILIA- AND FLAGELLA-ASSOCIATED PROTEIN 53"/>
    <property type="match status" value="1"/>
</dbReference>
<keyword evidence="4" id="KW-0175">Coiled coil</keyword>
<protein>
    <submittedName>
        <fullName evidence="5">Uncharacterized protein</fullName>
    </submittedName>
</protein>
<feature type="coiled-coil region" evidence="4">
    <location>
        <begin position="77"/>
        <end position="146"/>
    </location>
</feature>
<dbReference type="Proteomes" id="UP001211065">
    <property type="component" value="Unassembled WGS sequence"/>
</dbReference>
<dbReference type="PANTHER" id="PTHR31183">
    <property type="entry name" value="TRICHOPLEIN KERATIN FILAMENT-BINDING PROTEIN FAMILY MEMBER"/>
    <property type="match status" value="1"/>
</dbReference>
<accession>A0AAD5U4P3</accession>
<comment type="subcellular location">
    <subcellularLocation>
        <location evidence="1">Cell projection</location>
        <location evidence="1">Cilium</location>
    </subcellularLocation>
</comment>
<keyword evidence="3" id="KW-0966">Cell projection</keyword>
<proteinExistence type="predicted"/>
<evidence type="ECO:0000256" key="1">
    <source>
        <dbReference type="ARBA" id="ARBA00004138"/>
    </source>
</evidence>
<keyword evidence="2" id="KW-0969">Cilium</keyword>
<dbReference type="GO" id="GO:0005929">
    <property type="term" value="C:cilium"/>
    <property type="evidence" value="ECO:0007669"/>
    <property type="project" value="UniProtKB-SubCell"/>
</dbReference>
<keyword evidence="6" id="KW-1185">Reference proteome</keyword>
<organism evidence="5 6">
    <name type="scientific">Clydaea vesicula</name>
    <dbReference type="NCBI Taxonomy" id="447962"/>
    <lineage>
        <taxon>Eukaryota</taxon>
        <taxon>Fungi</taxon>
        <taxon>Fungi incertae sedis</taxon>
        <taxon>Chytridiomycota</taxon>
        <taxon>Chytridiomycota incertae sedis</taxon>
        <taxon>Chytridiomycetes</taxon>
        <taxon>Lobulomycetales</taxon>
        <taxon>Lobulomycetaceae</taxon>
        <taxon>Clydaea</taxon>
    </lineage>
</organism>
<gene>
    <name evidence="5" type="ORF">HK099_002190</name>
</gene>
<reference evidence="5" key="1">
    <citation type="submission" date="2020-05" db="EMBL/GenBank/DDBJ databases">
        <title>Phylogenomic resolution of chytrid fungi.</title>
        <authorList>
            <person name="Stajich J.E."/>
            <person name="Amses K."/>
            <person name="Simmons R."/>
            <person name="Seto K."/>
            <person name="Myers J."/>
            <person name="Bonds A."/>
            <person name="Quandt C.A."/>
            <person name="Barry K."/>
            <person name="Liu P."/>
            <person name="Grigoriev I."/>
            <person name="Longcore J.E."/>
            <person name="James T.Y."/>
        </authorList>
    </citation>
    <scope>NUCLEOTIDE SEQUENCE</scope>
    <source>
        <strain evidence="5">JEL0476</strain>
    </source>
</reference>